<organism evidence="2 3">
    <name type="scientific">Decorospora gaudefroyi</name>
    <dbReference type="NCBI Taxonomy" id="184978"/>
    <lineage>
        <taxon>Eukaryota</taxon>
        <taxon>Fungi</taxon>
        <taxon>Dikarya</taxon>
        <taxon>Ascomycota</taxon>
        <taxon>Pezizomycotina</taxon>
        <taxon>Dothideomycetes</taxon>
        <taxon>Pleosporomycetidae</taxon>
        <taxon>Pleosporales</taxon>
        <taxon>Pleosporineae</taxon>
        <taxon>Pleosporaceae</taxon>
        <taxon>Decorospora</taxon>
    </lineage>
</organism>
<sequence length="202" mass="21873">MASFSGPMGHFSFKPAPGGRSTPPTQTLAAIAATTPTSPSPTSTPSSSPPSTTPSWRRRPTSSTSSSSPGSSPKNSSQKPWVTGGDWRSAKPLTPSEKAPEVPAFDELKLGEVLFLPGKQLPHDSIFWQHPERGNPQCHPVVVVGKWSDGGEEYVHYRMLTSFGGQRLESSRKPQYWQHYMMCQNQEDQAPGAARVALATLE</sequence>
<feature type="region of interest" description="Disordered" evidence="1">
    <location>
        <begin position="1"/>
        <end position="100"/>
    </location>
</feature>
<dbReference type="OrthoDB" id="3775889at2759"/>
<accession>A0A6A5K1K7</accession>
<dbReference type="AlphaFoldDB" id="A0A6A5K1K7"/>
<reference evidence="2" key="1">
    <citation type="submission" date="2020-01" db="EMBL/GenBank/DDBJ databases">
        <authorList>
            <consortium name="DOE Joint Genome Institute"/>
            <person name="Haridas S."/>
            <person name="Albert R."/>
            <person name="Binder M."/>
            <person name="Bloem J."/>
            <person name="Labutti K."/>
            <person name="Salamov A."/>
            <person name="Andreopoulos B."/>
            <person name="Baker S.E."/>
            <person name="Barry K."/>
            <person name="Bills G."/>
            <person name="Bluhm B.H."/>
            <person name="Cannon C."/>
            <person name="Castanera R."/>
            <person name="Culley D.E."/>
            <person name="Daum C."/>
            <person name="Ezra D."/>
            <person name="Gonzalez J.B."/>
            <person name="Henrissat B."/>
            <person name="Kuo A."/>
            <person name="Liang C."/>
            <person name="Lipzen A."/>
            <person name="Lutzoni F."/>
            <person name="Magnuson J."/>
            <person name="Mondo S."/>
            <person name="Nolan M."/>
            <person name="Ohm R."/>
            <person name="Pangilinan J."/>
            <person name="Park H.-J."/>
            <person name="Ramirez L."/>
            <person name="Alfaro M."/>
            <person name="Sun H."/>
            <person name="Tritt A."/>
            <person name="Yoshinaga Y."/>
            <person name="Zwiers L.-H."/>
            <person name="Turgeon B.G."/>
            <person name="Goodwin S.B."/>
            <person name="Spatafora J.W."/>
            <person name="Crous P.W."/>
            <person name="Grigoriev I.V."/>
        </authorList>
    </citation>
    <scope>NUCLEOTIDE SEQUENCE</scope>
    <source>
        <strain evidence="2">P77</strain>
    </source>
</reference>
<name>A0A6A5K1K7_9PLEO</name>
<proteinExistence type="predicted"/>
<protein>
    <submittedName>
        <fullName evidence="2">Uncharacterized protein</fullName>
    </submittedName>
</protein>
<keyword evidence="3" id="KW-1185">Reference proteome</keyword>
<dbReference type="Proteomes" id="UP000800040">
    <property type="component" value="Unassembled WGS sequence"/>
</dbReference>
<feature type="compositionally biased region" description="Low complexity" evidence="1">
    <location>
        <begin position="53"/>
        <end position="77"/>
    </location>
</feature>
<evidence type="ECO:0000256" key="1">
    <source>
        <dbReference type="SAM" id="MobiDB-lite"/>
    </source>
</evidence>
<evidence type="ECO:0000313" key="2">
    <source>
        <dbReference type="EMBL" id="KAF1830879.1"/>
    </source>
</evidence>
<evidence type="ECO:0000313" key="3">
    <source>
        <dbReference type="Proteomes" id="UP000800040"/>
    </source>
</evidence>
<gene>
    <name evidence="2" type="ORF">BDW02DRAFT_582549</name>
</gene>
<feature type="compositionally biased region" description="Low complexity" evidence="1">
    <location>
        <begin position="22"/>
        <end position="46"/>
    </location>
</feature>
<dbReference type="EMBL" id="ML975381">
    <property type="protein sequence ID" value="KAF1830879.1"/>
    <property type="molecule type" value="Genomic_DNA"/>
</dbReference>